<dbReference type="Gene3D" id="3.80.10.10">
    <property type="entry name" value="Ribonuclease Inhibitor"/>
    <property type="match status" value="1"/>
</dbReference>
<organism evidence="1 2">
    <name type="scientific">Circinella minor</name>
    <dbReference type="NCBI Taxonomy" id="1195481"/>
    <lineage>
        <taxon>Eukaryota</taxon>
        <taxon>Fungi</taxon>
        <taxon>Fungi incertae sedis</taxon>
        <taxon>Mucoromycota</taxon>
        <taxon>Mucoromycotina</taxon>
        <taxon>Mucoromycetes</taxon>
        <taxon>Mucorales</taxon>
        <taxon>Lichtheimiaceae</taxon>
        <taxon>Circinella</taxon>
    </lineage>
</organism>
<comment type="caution">
    <text evidence="1">The sequence shown here is derived from an EMBL/GenBank/DDBJ whole genome shotgun (WGS) entry which is preliminary data.</text>
</comment>
<dbReference type="OrthoDB" id="2297454at2759"/>
<keyword evidence="2" id="KW-1185">Reference proteome</keyword>
<gene>
    <name evidence="1" type="ORF">INT45_012474</name>
</gene>
<evidence type="ECO:0008006" key="3">
    <source>
        <dbReference type="Google" id="ProtNLM"/>
    </source>
</evidence>
<accession>A0A8H7VHK9</accession>
<reference evidence="1 2" key="1">
    <citation type="submission" date="2020-12" db="EMBL/GenBank/DDBJ databases">
        <title>Metabolic potential, ecology and presence of endohyphal bacteria is reflected in genomic diversity of Mucoromycotina.</title>
        <authorList>
            <person name="Muszewska A."/>
            <person name="Okrasinska A."/>
            <person name="Steczkiewicz K."/>
            <person name="Drgas O."/>
            <person name="Orlowska M."/>
            <person name="Perlinska-Lenart U."/>
            <person name="Aleksandrzak-Piekarczyk T."/>
            <person name="Szatraj K."/>
            <person name="Zielenkiewicz U."/>
            <person name="Pilsyk S."/>
            <person name="Malc E."/>
            <person name="Mieczkowski P."/>
            <person name="Kruszewska J.S."/>
            <person name="Biernat P."/>
            <person name="Pawlowska J."/>
        </authorList>
    </citation>
    <scope>NUCLEOTIDE SEQUENCE [LARGE SCALE GENOMIC DNA]</scope>
    <source>
        <strain evidence="1 2">CBS 142.35</strain>
    </source>
</reference>
<dbReference type="EMBL" id="JAEPRB010000129">
    <property type="protein sequence ID" value="KAG2220805.1"/>
    <property type="molecule type" value="Genomic_DNA"/>
</dbReference>
<protein>
    <recommendedName>
        <fullName evidence="3">F-box domain-containing protein</fullName>
    </recommendedName>
</protein>
<sequence length="355" mass="40067">MDSIIALLNTCSNTIQDVQLQLNSHQSHILDLTTLKSLQTLPQLRTLAIKPVTFVNKYSVVALFKRLPLLENLIFNVKKSVPLPEEAALLLKNIRHLILEDTYILNEHEPRLVGPLLVSPNFFISLSQSGSKIESVTLKDGKDIGTGNGVGIPFLTLHGLGSLPSLKSLDVRGLERNFNGERNEEKEEQHMLKFLNNLLHGCDNNTNSNKITVASSPTKIEDLILYDLSKLTYNMLNILTFFPNLQKLVVYMAIDDDWDNIESPVSSDSMCLNIDLYGVLELLHRCKTLKRVSFIWPKSCGKRLTSAYLQDKLAEQQQNSSQLRKYIVYDGVFYEAGENDMKVENSVDIINTQYG</sequence>
<dbReference type="Proteomes" id="UP000646827">
    <property type="component" value="Unassembled WGS sequence"/>
</dbReference>
<evidence type="ECO:0000313" key="2">
    <source>
        <dbReference type="Proteomes" id="UP000646827"/>
    </source>
</evidence>
<dbReference type="InterPro" id="IPR032675">
    <property type="entry name" value="LRR_dom_sf"/>
</dbReference>
<dbReference type="SUPFAM" id="SSF52047">
    <property type="entry name" value="RNI-like"/>
    <property type="match status" value="1"/>
</dbReference>
<dbReference type="AlphaFoldDB" id="A0A8H7VHK9"/>
<name>A0A8H7VHK9_9FUNG</name>
<evidence type="ECO:0000313" key="1">
    <source>
        <dbReference type="EMBL" id="KAG2220805.1"/>
    </source>
</evidence>
<proteinExistence type="predicted"/>